<dbReference type="InterPro" id="IPR052060">
    <property type="entry name" value="Bromo_WD_repeat"/>
</dbReference>
<dbReference type="GO" id="GO:0008360">
    <property type="term" value="P:regulation of cell shape"/>
    <property type="evidence" value="ECO:0007669"/>
    <property type="project" value="TreeGrafter"/>
</dbReference>
<dbReference type="PANTHER" id="PTHR16266:SF4">
    <property type="entry name" value="PH-INTERACTING PROTEIN"/>
    <property type="match status" value="1"/>
</dbReference>
<proteinExistence type="predicted"/>
<dbReference type="Gene3D" id="2.130.10.10">
    <property type="entry name" value="YVTN repeat-like/Quinoprotein amine dehydrogenase"/>
    <property type="match status" value="1"/>
</dbReference>
<evidence type="ECO:0000313" key="1">
    <source>
        <dbReference type="Ensembl" id="ENSHHUP00000023074.1"/>
    </source>
</evidence>
<dbReference type="AlphaFoldDB" id="A0A4W5LB95"/>
<keyword evidence="2" id="KW-1185">Reference proteome</keyword>
<organism evidence="1 2">
    <name type="scientific">Hucho hucho</name>
    <name type="common">huchen</name>
    <dbReference type="NCBI Taxonomy" id="62062"/>
    <lineage>
        <taxon>Eukaryota</taxon>
        <taxon>Metazoa</taxon>
        <taxon>Chordata</taxon>
        <taxon>Craniata</taxon>
        <taxon>Vertebrata</taxon>
        <taxon>Euteleostomi</taxon>
        <taxon>Actinopterygii</taxon>
        <taxon>Neopterygii</taxon>
        <taxon>Teleostei</taxon>
        <taxon>Protacanthopterygii</taxon>
        <taxon>Salmoniformes</taxon>
        <taxon>Salmonidae</taxon>
        <taxon>Salmoninae</taxon>
        <taxon>Hucho</taxon>
    </lineage>
</organism>
<dbReference type="PANTHER" id="PTHR16266">
    <property type="entry name" value="WD REPEAT DOMAIN 9"/>
    <property type="match status" value="1"/>
</dbReference>
<reference evidence="2" key="1">
    <citation type="submission" date="2018-06" db="EMBL/GenBank/DDBJ databases">
        <title>Genome assembly of Danube salmon.</title>
        <authorList>
            <person name="Macqueen D.J."/>
            <person name="Gundappa M.K."/>
        </authorList>
    </citation>
    <scope>NUCLEOTIDE SEQUENCE [LARGE SCALE GENOMIC DNA]</scope>
</reference>
<dbReference type="InterPro" id="IPR015943">
    <property type="entry name" value="WD40/YVTN_repeat-like_dom_sf"/>
</dbReference>
<dbReference type="Ensembl" id="ENSHHUT00000023941.1">
    <property type="protein sequence ID" value="ENSHHUP00000023074.1"/>
    <property type="gene ID" value="ENSHHUG00000014460.1"/>
</dbReference>
<dbReference type="SUPFAM" id="SSF50978">
    <property type="entry name" value="WD40 repeat-like"/>
    <property type="match status" value="1"/>
</dbReference>
<dbReference type="STRING" id="62062.ENSHHUP00000023074"/>
<name>A0A4W5LB95_9TELE</name>
<sequence>MICSSFSAGGMFLATGSTDHIIRVFYFASGQPQKISELESHTVSRRGKLCVCTSERAQYNALVPC</sequence>
<dbReference type="GO" id="GO:0007010">
    <property type="term" value="P:cytoskeleton organization"/>
    <property type="evidence" value="ECO:0007669"/>
    <property type="project" value="TreeGrafter"/>
</dbReference>
<accession>A0A4W5LB95</accession>
<dbReference type="InterPro" id="IPR036322">
    <property type="entry name" value="WD40_repeat_dom_sf"/>
</dbReference>
<dbReference type="GO" id="GO:0005634">
    <property type="term" value="C:nucleus"/>
    <property type="evidence" value="ECO:0007669"/>
    <property type="project" value="TreeGrafter"/>
</dbReference>
<reference evidence="1" key="3">
    <citation type="submission" date="2025-09" db="UniProtKB">
        <authorList>
            <consortium name="Ensembl"/>
        </authorList>
    </citation>
    <scope>IDENTIFICATION</scope>
</reference>
<reference evidence="1" key="2">
    <citation type="submission" date="2025-08" db="UniProtKB">
        <authorList>
            <consortium name="Ensembl"/>
        </authorList>
    </citation>
    <scope>IDENTIFICATION</scope>
</reference>
<evidence type="ECO:0000313" key="2">
    <source>
        <dbReference type="Proteomes" id="UP000314982"/>
    </source>
</evidence>
<dbReference type="Proteomes" id="UP000314982">
    <property type="component" value="Unassembled WGS sequence"/>
</dbReference>
<protein>
    <submittedName>
        <fullName evidence="1">Uncharacterized protein</fullName>
    </submittedName>
</protein>
<dbReference type="GO" id="GO:0006357">
    <property type="term" value="P:regulation of transcription by RNA polymerase II"/>
    <property type="evidence" value="ECO:0007669"/>
    <property type="project" value="TreeGrafter"/>
</dbReference>